<dbReference type="SMART" id="SM00354">
    <property type="entry name" value="HTH_LACI"/>
    <property type="match status" value="1"/>
</dbReference>
<dbReference type="PANTHER" id="PTHR30146">
    <property type="entry name" value="LACI-RELATED TRANSCRIPTIONAL REPRESSOR"/>
    <property type="match status" value="1"/>
</dbReference>
<dbReference type="PANTHER" id="PTHR30146:SF109">
    <property type="entry name" value="HTH-TYPE TRANSCRIPTIONAL REGULATOR GALS"/>
    <property type="match status" value="1"/>
</dbReference>
<sequence>MKKDKFTIHDIARELNITASTVSRALNDNPRISAETKQSVLQMAKRLNYQPNNIAAALRNGKSRILGVIVPRIDRSFFSSAVRGIEEIANTAGYNVMICQTHENFEKEVTTVEALLNAQVDGIIASYSKGTSNFEHFEKIKEKGIPLVLFDRTSDDLGVSQVAIDDFLGAYYATAHLIAQGYRRIAHYTNIRKISIFKERLKGYREALTEHGLPFDESLVQESNLQFEDGRQCMQKLMALPEPPDAVFSASALSAMGAIQMVKQMGKRVPEDIGIVGFSDESFASLSDPQLTTVDQHSIHLGNKAAEIFLQELSKGSKDFPRKVVLKPDLIIRQSSLRKGKP</sequence>
<dbReference type="SUPFAM" id="SSF53822">
    <property type="entry name" value="Periplasmic binding protein-like I"/>
    <property type="match status" value="1"/>
</dbReference>
<dbReference type="GO" id="GO:0000976">
    <property type="term" value="F:transcription cis-regulatory region binding"/>
    <property type="evidence" value="ECO:0007669"/>
    <property type="project" value="TreeGrafter"/>
</dbReference>
<dbReference type="Gene3D" id="3.40.50.2300">
    <property type="match status" value="2"/>
</dbReference>
<keyword evidence="2" id="KW-0238">DNA-binding</keyword>
<evidence type="ECO:0000313" key="6">
    <source>
        <dbReference type="Proteomes" id="UP001319200"/>
    </source>
</evidence>
<name>A0AAP2DVF6_9BACT</name>
<accession>A0AAP2DVF6</accession>
<evidence type="ECO:0000256" key="2">
    <source>
        <dbReference type="ARBA" id="ARBA00023125"/>
    </source>
</evidence>
<dbReference type="InterPro" id="IPR000843">
    <property type="entry name" value="HTH_LacI"/>
</dbReference>
<organism evidence="5 6">
    <name type="scientific">Chryseosolibacter histidini</name>
    <dbReference type="NCBI Taxonomy" id="2782349"/>
    <lineage>
        <taxon>Bacteria</taxon>
        <taxon>Pseudomonadati</taxon>
        <taxon>Bacteroidota</taxon>
        <taxon>Cytophagia</taxon>
        <taxon>Cytophagales</taxon>
        <taxon>Chryseotaleaceae</taxon>
        <taxon>Chryseosolibacter</taxon>
    </lineage>
</organism>
<dbReference type="CDD" id="cd06267">
    <property type="entry name" value="PBP1_LacI_sugar_binding-like"/>
    <property type="match status" value="1"/>
</dbReference>
<proteinExistence type="predicted"/>
<dbReference type="InterPro" id="IPR001761">
    <property type="entry name" value="Peripla_BP/Lac1_sug-bd_dom"/>
</dbReference>
<keyword evidence="1" id="KW-0805">Transcription regulation</keyword>
<evidence type="ECO:0000256" key="1">
    <source>
        <dbReference type="ARBA" id="ARBA00023015"/>
    </source>
</evidence>
<comment type="caution">
    <text evidence="5">The sequence shown here is derived from an EMBL/GenBank/DDBJ whole genome shotgun (WGS) entry which is preliminary data.</text>
</comment>
<dbReference type="EMBL" id="JAHESF010000072">
    <property type="protein sequence ID" value="MBT1701444.1"/>
    <property type="molecule type" value="Genomic_DNA"/>
</dbReference>
<reference evidence="5 6" key="1">
    <citation type="submission" date="2021-05" db="EMBL/GenBank/DDBJ databases">
        <title>A Polyphasic approach of four new species of the genus Ohtaekwangia: Ohtaekwangia histidinii sp. nov., Ohtaekwangia cretensis sp. nov., Ohtaekwangia indiensis sp. nov., Ohtaekwangia reichenbachii sp. nov. from diverse environment.</title>
        <authorList>
            <person name="Octaviana S."/>
        </authorList>
    </citation>
    <scope>NUCLEOTIDE SEQUENCE [LARGE SCALE GENOMIC DNA]</scope>
    <source>
        <strain evidence="5 6">PWU4</strain>
    </source>
</reference>
<evidence type="ECO:0000259" key="4">
    <source>
        <dbReference type="PROSITE" id="PS50932"/>
    </source>
</evidence>
<dbReference type="InterPro" id="IPR010982">
    <property type="entry name" value="Lambda_DNA-bd_dom_sf"/>
</dbReference>
<protein>
    <submittedName>
        <fullName evidence="5">LacI family transcriptional regulator</fullName>
    </submittedName>
</protein>
<evidence type="ECO:0000313" key="5">
    <source>
        <dbReference type="EMBL" id="MBT1701444.1"/>
    </source>
</evidence>
<dbReference type="CDD" id="cd01392">
    <property type="entry name" value="HTH_LacI"/>
    <property type="match status" value="1"/>
</dbReference>
<keyword evidence="6" id="KW-1185">Reference proteome</keyword>
<dbReference type="Pfam" id="PF00532">
    <property type="entry name" value="Peripla_BP_1"/>
    <property type="match status" value="1"/>
</dbReference>
<dbReference type="InterPro" id="IPR028082">
    <property type="entry name" value="Peripla_BP_I"/>
</dbReference>
<dbReference type="AlphaFoldDB" id="A0AAP2DVF6"/>
<gene>
    <name evidence="5" type="ORF">KK083_31410</name>
</gene>
<evidence type="ECO:0000256" key="3">
    <source>
        <dbReference type="ARBA" id="ARBA00023163"/>
    </source>
</evidence>
<dbReference type="Gene3D" id="1.10.260.40">
    <property type="entry name" value="lambda repressor-like DNA-binding domains"/>
    <property type="match status" value="1"/>
</dbReference>
<dbReference type="PROSITE" id="PS50932">
    <property type="entry name" value="HTH_LACI_2"/>
    <property type="match status" value="1"/>
</dbReference>
<keyword evidence="3" id="KW-0804">Transcription</keyword>
<dbReference type="Pfam" id="PF00356">
    <property type="entry name" value="LacI"/>
    <property type="match status" value="1"/>
</dbReference>
<dbReference type="SUPFAM" id="SSF47413">
    <property type="entry name" value="lambda repressor-like DNA-binding domains"/>
    <property type="match status" value="1"/>
</dbReference>
<dbReference type="Proteomes" id="UP001319200">
    <property type="component" value="Unassembled WGS sequence"/>
</dbReference>
<dbReference type="GO" id="GO:0003700">
    <property type="term" value="F:DNA-binding transcription factor activity"/>
    <property type="evidence" value="ECO:0007669"/>
    <property type="project" value="TreeGrafter"/>
</dbReference>
<feature type="domain" description="HTH lacI-type" evidence="4">
    <location>
        <begin position="6"/>
        <end position="60"/>
    </location>
</feature>
<dbReference type="RefSeq" id="WP_254170126.1">
    <property type="nucleotide sequence ID" value="NZ_JAHESF010000072.1"/>
</dbReference>